<gene>
    <name evidence="1" type="ORF">NYG90_05720</name>
</gene>
<sequence>MVPINPASSSYFGLSLSLWILDIWQNTSYVTMDLVWFEKMLTMLNDTAERYYR</sequence>
<evidence type="ECO:0000313" key="2">
    <source>
        <dbReference type="Proteomes" id="UP001173802"/>
    </source>
</evidence>
<comment type="caution">
    <text evidence="1">The sequence shown here is derived from an EMBL/GenBank/DDBJ whole genome shotgun (WGS) entry which is preliminary data.</text>
</comment>
<dbReference type="Proteomes" id="UP001173802">
    <property type="component" value="Unassembled WGS sequence"/>
</dbReference>
<protein>
    <submittedName>
        <fullName evidence="1">Uncharacterized protein</fullName>
    </submittedName>
</protein>
<evidence type="ECO:0000313" key="1">
    <source>
        <dbReference type="EMBL" id="MDL0082173.1"/>
    </source>
</evidence>
<name>A0ACC6FSC5_9HELI</name>
<dbReference type="EMBL" id="JANURN010000004">
    <property type="protein sequence ID" value="MDL0082173.1"/>
    <property type="molecule type" value="Genomic_DNA"/>
</dbReference>
<reference evidence="1 2" key="1">
    <citation type="journal article" date="2023" name="Microorganisms">
        <title>Isolation and Genomic Characteristics of Cat-Borne Campylobacter felis sp. nov. and Sheep-Borne Campylobacter ovis sp. nov.</title>
        <authorList>
            <person name="Wang H."/>
            <person name="Li Y."/>
            <person name="Gu Y."/>
            <person name="Zhou G."/>
            <person name="Chen X."/>
            <person name="Zhang X."/>
            <person name="Shao Z."/>
            <person name="Zhang J."/>
            <person name="Zhang M."/>
        </authorList>
    </citation>
    <scope>NUCLEOTIDE SEQUENCE [LARGE SCALE GENOMIC DNA]</scope>
    <source>
        <strain evidence="1 2">XJK30-2</strain>
    </source>
</reference>
<keyword evidence="2" id="KW-1185">Reference proteome</keyword>
<accession>A0ACC6FSC5</accession>
<proteinExistence type="predicted"/>
<organism evidence="1 2">
    <name type="scientific">Helicobacter zhangjianzhongii</name>
    <dbReference type="NCBI Taxonomy" id="2974574"/>
    <lineage>
        <taxon>Bacteria</taxon>
        <taxon>Pseudomonadati</taxon>
        <taxon>Campylobacterota</taxon>
        <taxon>Epsilonproteobacteria</taxon>
        <taxon>Campylobacterales</taxon>
        <taxon>Helicobacteraceae</taxon>
        <taxon>Helicobacter</taxon>
    </lineage>
</organism>